<reference evidence="8 9" key="1">
    <citation type="submission" date="2019-04" db="EMBL/GenBank/DDBJ databases">
        <authorList>
            <person name="Poehlein A."/>
            <person name="Bengelsdorf F.R."/>
            <person name="Duerre P."/>
            <person name="Daniel R."/>
        </authorList>
    </citation>
    <scope>NUCLEOTIDE SEQUENCE [LARGE SCALE GENOMIC DNA]</scope>
    <source>
        <strain evidence="8 9">BS-1</strain>
    </source>
</reference>
<dbReference type="PANTHER" id="PTHR45008">
    <property type="entry name" value="PTS SYSTEM GLUCOSE-SPECIFIC EIIA COMPONENT"/>
    <property type="match status" value="1"/>
</dbReference>
<evidence type="ECO:0000256" key="2">
    <source>
        <dbReference type="ARBA" id="ARBA00022448"/>
    </source>
</evidence>
<gene>
    <name evidence="8" type="primary">crr_1</name>
    <name evidence="8" type="ORF">CAGA_06280</name>
</gene>
<dbReference type="PANTHER" id="PTHR45008:SF1">
    <property type="entry name" value="PTS SYSTEM GLUCOSE-SPECIFIC EIIA COMPONENT"/>
    <property type="match status" value="1"/>
</dbReference>
<dbReference type="PROSITE" id="PS51093">
    <property type="entry name" value="PTS_EIIA_TYPE_1"/>
    <property type="match status" value="1"/>
</dbReference>
<dbReference type="InterPro" id="IPR050890">
    <property type="entry name" value="PTS_EIIA_component"/>
</dbReference>
<dbReference type="EC" id="2.7.1.-" evidence="8"/>
<evidence type="ECO:0000259" key="7">
    <source>
        <dbReference type="PROSITE" id="PS51093"/>
    </source>
</evidence>
<sequence length="157" mass="17008">MLHLFNKQVLIGSPVNGKVVDLNEVNDPVFSGKTLGDGCAVIPQGNRICSPCNGKIIQIIDTNHAFCILSDDGLEILVHIGLDTVKLKGTGFKRLKEEGMPVKMGEPVMEVDLSYLCEQKKESITPVVITNMEKVASLKIVKGTTDSSGTIMKVKLK</sequence>
<dbReference type="EMBL" id="SRMQ01000002">
    <property type="protein sequence ID" value="TGJ77259.1"/>
    <property type="molecule type" value="Genomic_DNA"/>
</dbReference>
<organism evidence="8 9">
    <name type="scientific">Caproiciproducens galactitolivorans</name>
    <dbReference type="NCBI Taxonomy" id="642589"/>
    <lineage>
        <taxon>Bacteria</taxon>
        <taxon>Bacillati</taxon>
        <taxon>Bacillota</taxon>
        <taxon>Clostridia</taxon>
        <taxon>Eubacteriales</taxon>
        <taxon>Acutalibacteraceae</taxon>
        <taxon>Caproiciproducens</taxon>
    </lineage>
</organism>
<keyword evidence="9" id="KW-1185">Reference proteome</keyword>
<keyword evidence="4 8" id="KW-0808">Transferase</keyword>
<protein>
    <submittedName>
        <fullName evidence="8">Glucose-specific phosphotransferase enzyme IIA component</fullName>
        <ecNumber evidence="8">2.7.1.-</ecNumber>
    </submittedName>
</protein>
<dbReference type="Proteomes" id="UP000297714">
    <property type="component" value="Unassembled WGS sequence"/>
</dbReference>
<dbReference type="Pfam" id="PF00358">
    <property type="entry name" value="PTS_EIIA_1"/>
    <property type="match status" value="1"/>
</dbReference>
<dbReference type="AlphaFoldDB" id="A0A4Z0Y060"/>
<dbReference type="OrthoDB" id="92465at2"/>
<evidence type="ECO:0000256" key="5">
    <source>
        <dbReference type="ARBA" id="ARBA00022683"/>
    </source>
</evidence>
<comment type="caution">
    <text evidence="8">The sequence shown here is derived from an EMBL/GenBank/DDBJ whole genome shotgun (WGS) entry which is preliminary data.</text>
</comment>
<dbReference type="NCBIfam" id="TIGR00830">
    <property type="entry name" value="PTBA"/>
    <property type="match status" value="1"/>
</dbReference>
<dbReference type="InterPro" id="IPR001127">
    <property type="entry name" value="PTS_EIIA_1_perm"/>
</dbReference>
<evidence type="ECO:0000256" key="6">
    <source>
        <dbReference type="ARBA" id="ARBA00022777"/>
    </source>
</evidence>
<dbReference type="GO" id="GO:0009401">
    <property type="term" value="P:phosphoenolpyruvate-dependent sugar phosphotransferase system"/>
    <property type="evidence" value="ECO:0007669"/>
    <property type="project" value="UniProtKB-KW"/>
</dbReference>
<dbReference type="FunFam" id="2.70.70.10:FF:000001">
    <property type="entry name" value="PTS system glucose-specific IIA component"/>
    <property type="match status" value="1"/>
</dbReference>
<dbReference type="RefSeq" id="WP_135657616.1">
    <property type="nucleotide sequence ID" value="NZ_JAJUFJ010000002.1"/>
</dbReference>
<keyword evidence="3" id="KW-0762">Sugar transport</keyword>
<evidence type="ECO:0000313" key="9">
    <source>
        <dbReference type="Proteomes" id="UP000297714"/>
    </source>
</evidence>
<keyword evidence="6" id="KW-0418">Kinase</keyword>
<evidence type="ECO:0000256" key="4">
    <source>
        <dbReference type="ARBA" id="ARBA00022679"/>
    </source>
</evidence>
<comment type="subcellular location">
    <subcellularLocation>
        <location evidence="1">Cytoplasm</location>
    </subcellularLocation>
</comment>
<feature type="domain" description="PTS EIIA type-1" evidence="7">
    <location>
        <begin position="27"/>
        <end position="131"/>
    </location>
</feature>
<proteinExistence type="predicted"/>
<evidence type="ECO:0000313" key="8">
    <source>
        <dbReference type="EMBL" id="TGJ77259.1"/>
    </source>
</evidence>
<dbReference type="Gene3D" id="2.70.70.10">
    <property type="entry name" value="Glucose Permease (Domain IIA)"/>
    <property type="match status" value="1"/>
</dbReference>
<keyword evidence="5" id="KW-0598">Phosphotransferase system</keyword>
<keyword evidence="2" id="KW-0813">Transport</keyword>
<accession>A0A4Z0Y060</accession>
<dbReference type="GO" id="GO:0005737">
    <property type="term" value="C:cytoplasm"/>
    <property type="evidence" value="ECO:0007669"/>
    <property type="project" value="UniProtKB-SubCell"/>
</dbReference>
<dbReference type="GO" id="GO:0016301">
    <property type="term" value="F:kinase activity"/>
    <property type="evidence" value="ECO:0007669"/>
    <property type="project" value="UniProtKB-KW"/>
</dbReference>
<dbReference type="InterPro" id="IPR011055">
    <property type="entry name" value="Dup_hybrid_motif"/>
</dbReference>
<dbReference type="SUPFAM" id="SSF51261">
    <property type="entry name" value="Duplicated hybrid motif"/>
    <property type="match status" value="1"/>
</dbReference>
<evidence type="ECO:0000256" key="1">
    <source>
        <dbReference type="ARBA" id="ARBA00004496"/>
    </source>
</evidence>
<evidence type="ECO:0000256" key="3">
    <source>
        <dbReference type="ARBA" id="ARBA00022597"/>
    </source>
</evidence>
<dbReference type="PROSITE" id="PS00371">
    <property type="entry name" value="PTS_EIIA_TYPE_1_HIS"/>
    <property type="match status" value="1"/>
</dbReference>
<name>A0A4Z0Y060_9FIRM</name>